<dbReference type="Proteomes" id="UP000014977">
    <property type="component" value="Unassembled WGS sequence"/>
</dbReference>
<evidence type="ECO:0000313" key="11">
    <source>
        <dbReference type="EMBL" id="EPR37811.1"/>
    </source>
</evidence>
<keyword evidence="3 10" id="KW-0255">Endonuclease</keyword>
<comment type="cofactor">
    <cofactor evidence="10">
        <name>Mg(2+)</name>
        <dbReference type="ChEBI" id="CHEBI:18420"/>
    </cofactor>
    <cofactor evidence="10">
        <name>Mn(2+)</name>
        <dbReference type="ChEBI" id="CHEBI:29035"/>
    </cofactor>
</comment>
<accession>S7TLQ0</accession>
<evidence type="ECO:0000256" key="3">
    <source>
        <dbReference type="ARBA" id="ARBA00022759"/>
    </source>
</evidence>
<dbReference type="InterPro" id="IPR042206">
    <property type="entry name" value="CRISPR-assoc_Cas1_C"/>
</dbReference>
<keyword evidence="2 10" id="KW-0479">Metal-binding</keyword>
<feature type="binding site" evidence="10">
    <location>
        <position position="224"/>
    </location>
    <ligand>
        <name>Mn(2+)</name>
        <dbReference type="ChEBI" id="CHEBI:29035"/>
    </ligand>
</feature>
<dbReference type="PANTHER" id="PTHR34353">
    <property type="entry name" value="CRISPR-ASSOCIATED ENDONUCLEASE CAS1 1"/>
    <property type="match status" value="1"/>
</dbReference>
<keyword evidence="1 10" id="KW-0540">Nuclease</keyword>
<proteinExistence type="inferred from homology"/>
<dbReference type="Gene3D" id="3.100.10.20">
    <property type="entry name" value="CRISPR-associated endonuclease Cas1, N-terminal domain"/>
    <property type="match status" value="1"/>
</dbReference>
<gene>
    <name evidence="10" type="primary">cas1</name>
    <name evidence="11" type="ORF">dsmv_2953</name>
</gene>
<comment type="caution">
    <text evidence="11">The sequence shown here is derived from an EMBL/GenBank/DDBJ whole genome shotgun (WGS) entry which is preliminary data.</text>
</comment>
<dbReference type="GO" id="GO:0016787">
    <property type="term" value="F:hydrolase activity"/>
    <property type="evidence" value="ECO:0007669"/>
    <property type="project" value="UniProtKB-KW"/>
</dbReference>
<evidence type="ECO:0000256" key="4">
    <source>
        <dbReference type="ARBA" id="ARBA00022801"/>
    </source>
</evidence>
<dbReference type="InterPro" id="IPR050646">
    <property type="entry name" value="Cas1"/>
</dbReference>
<dbReference type="GO" id="GO:0004519">
    <property type="term" value="F:endonuclease activity"/>
    <property type="evidence" value="ECO:0007669"/>
    <property type="project" value="UniProtKB-UniRule"/>
</dbReference>
<comment type="function">
    <text evidence="10">CRISPR (clustered regularly interspaced short palindromic repeat), is an adaptive immune system that provides protection against mobile genetic elements (viruses, transposable elements and conjugative plasmids). CRISPR clusters contain spacers, sequences complementary to antecedent mobile elements, and target invading nucleic acids. CRISPR clusters are transcribed and processed into CRISPR RNA (crRNA). Acts as a dsDNA endonuclease. Involved in the integration of spacer DNA into the CRISPR cassette.</text>
</comment>
<dbReference type="InterPro" id="IPR002729">
    <property type="entry name" value="CRISPR-assoc_Cas1"/>
</dbReference>
<dbReference type="EC" id="3.1.-.-" evidence="10"/>
<evidence type="ECO:0000256" key="10">
    <source>
        <dbReference type="HAMAP-Rule" id="MF_01470"/>
    </source>
</evidence>
<dbReference type="GO" id="GO:0046872">
    <property type="term" value="F:metal ion binding"/>
    <property type="evidence" value="ECO:0007669"/>
    <property type="project" value="UniProtKB-UniRule"/>
</dbReference>
<dbReference type="HAMAP" id="MF_01470">
    <property type="entry name" value="Cas1"/>
    <property type="match status" value="1"/>
</dbReference>
<dbReference type="PANTHER" id="PTHR34353:SF2">
    <property type="entry name" value="CRISPR-ASSOCIATED ENDONUCLEASE CAS1 1"/>
    <property type="match status" value="1"/>
</dbReference>
<dbReference type="Gene3D" id="1.20.120.920">
    <property type="entry name" value="CRISPR-associated endonuclease Cas1, C-terminal domain"/>
    <property type="match status" value="1"/>
</dbReference>
<keyword evidence="4 10" id="KW-0378">Hydrolase</keyword>
<comment type="similarity">
    <text evidence="10">Belongs to the CRISPR-associated endonuclease Cas1 family.</text>
</comment>
<sequence length="348" mass="39360">MESLYVIEPGCYLRREGAVLNICKGKAVVDRIPADGLKRLMLVGYVSLTGGVLDFLINRRVETVFITATGRFRARLGGDVHRHVQLRRAQYLTLSGVGGPPVAAGIVSGKLENMARFLISRGRRYDDEALRIASARIRAIRHICDEGTSDLDRLRGLEGAGTRIYYGAFGGLIKNPDFRFTGRNKRPPLDPVNAMLSFVYTLLTNEVLSAVKAVGLDPYLGALHEISYGRPSLACDLVEEYRCLLGDRMVLGLVNRKMLSPGDFIYRKNPPDTFVDERDMKEKRPVEMKPPIMRTFIASYEEMMAREIYYPPDDCRTAYRQLIHRQAARFAEHLLEEGKPYKPFIMDH</sequence>
<dbReference type="NCBIfam" id="TIGR00287">
    <property type="entry name" value="cas1"/>
    <property type="match status" value="1"/>
</dbReference>
<dbReference type="GO" id="GO:0003677">
    <property type="term" value="F:DNA binding"/>
    <property type="evidence" value="ECO:0007669"/>
    <property type="project" value="UniProtKB-KW"/>
</dbReference>
<dbReference type="GO" id="GO:0043571">
    <property type="term" value="P:maintenance of CRISPR repeat elements"/>
    <property type="evidence" value="ECO:0007669"/>
    <property type="project" value="UniProtKB-UniRule"/>
</dbReference>
<protein>
    <recommendedName>
        <fullName evidence="10">CRISPR-associated endonuclease Cas1</fullName>
        <ecNumber evidence="10">3.1.-.-</ecNumber>
    </recommendedName>
</protein>
<dbReference type="AlphaFoldDB" id="S7TLQ0"/>
<evidence type="ECO:0000256" key="1">
    <source>
        <dbReference type="ARBA" id="ARBA00022722"/>
    </source>
</evidence>
<dbReference type="eggNOG" id="COG1518">
    <property type="taxonomic scope" value="Bacteria"/>
</dbReference>
<dbReference type="STRING" id="897.B2D07_13035"/>
<comment type="subunit">
    <text evidence="9 10">Homodimer, forms a heterotetramer with a Cas2 homodimer.</text>
</comment>
<evidence type="ECO:0000256" key="2">
    <source>
        <dbReference type="ARBA" id="ARBA00022723"/>
    </source>
</evidence>
<reference evidence="11 12" key="1">
    <citation type="journal article" date="2013" name="Genome Announc.">
        <title>Draft genome sequences for three mercury-methylating, sulfate-reducing bacteria.</title>
        <authorList>
            <person name="Brown S.D."/>
            <person name="Hurt R.A.Jr."/>
            <person name="Gilmour C.C."/>
            <person name="Elias D.A."/>
        </authorList>
    </citation>
    <scope>NUCLEOTIDE SEQUENCE [LARGE SCALE GENOMIC DNA]</scope>
    <source>
        <strain evidence="11 12">DSM 2059</strain>
    </source>
</reference>
<keyword evidence="6 10" id="KW-0051">Antiviral defense</keyword>
<dbReference type="RefSeq" id="WP_020878020.1">
    <property type="nucleotide sequence ID" value="NZ_ATHJ01000097.1"/>
</dbReference>
<dbReference type="EMBL" id="ATHJ01000097">
    <property type="protein sequence ID" value="EPR37811.1"/>
    <property type="molecule type" value="Genomic_DNA"/>
</dbReference>
<dbReference type="InterPro" id="IPR042211">
    <property type="entry name" value="CRISPR-assoc_Cas1_N"/>
</dbReference>
<dbReference type="PATRIC" id="fig|1121405.3.peg.3026"/>
<feature type="binding site" evidence="10">
    <location>
        <position position="158"/>
    </location>
    <ligand>
        <name>Mn(2+)</name>
        <dbReference type="ChEBI" id="CHEBI:29035"/>
    </ligand>
</feature>
<evidence type="ECO:0000313" key="12">
    <source>
        <dbReference type="Proteomes" id="UP000014977"/>
    </source>
</evidence>
<evidence type="ECO:0000256" key="5">
    <source>
        <dbReference type="ARBA" id="ARBA00022842"/>
    </source>
</evidence>
<dbReference type="Pfam" id="PF01867">
    <property type="entry name" value="Cas_Cas1"/>
    <property type="match status" value="1"/>
</dbReference>
<dbReference type="CDD" id="cd09634">
    <property type="entry name" value="Cas1_I-II-III"/>
    <property type="match status" value="1"/>
</dbReference>
<evidence type="ECO:0000256" key="6">
    <source>
        <dbReference type="ARBA" id="ARBA00023118"/>
    </source>
</evidence>
<name>S7TLQ0_DESML</name>
<keyword evidence="12" id="KW-1185">Reference proteome</keyword>
<evidence type="ECO:0000256" key="8">
    <source>
        <dbReference type="ARBA" id="ARBA00023211"/>
    </source>
</evidence>
<keyword evidence="7 10" id="KW-0238">DNA-binding</keyword>
<organism evidence="11 12">
    <name type="scientific">Desulfococcus multivorans DSM 2059</name>
    <dbReference type="NCBI Taxonomy" id="1121405"/>
    <lineage>
        <taxon>Bacteria</taxon>
        <taxon>Pseudomonadati</taxon>
        <taxon>Thermodesulfobacteriota</taxon>
        <taxon>Desulfobacteria</taxon>
        <taxon>Desulfobacterales</taxon>
        <taxon>Desulfococcaceae</taxon>
        <taxon>Desulfococcus</taxon>
    </lineage>
</organism>
<feature type="binding site" evidence="10">
    <location>
        <position position="239"/>
    </location>
    <ligand>
        <name>Mn(2+)</name>
        <dbReference type="ChEBI" id="CHEBI:29035"/>
    </ligand>
</feature>
<dbReference type="OrthoDB" id="9803119at2"/>
<evidence type="ECO:0000256" key="7">
    <source>
        <dbReference type="ARBA" id="ARBA00023125"/>
    </source>
</evidence>
<dbReference type="GO" id="GO:0051607">
    <property type="term" value="P:defense response to virus"/>
    <property type="evidence" value="ECO:0007669"/>
    <property type="project" value="UniProtKB-UniRule"/>
</dbReference>
<keyword evidence="5 10" id="KW-0460">Magnesium</keyword>
<evidence type="ECO:0000256" key="9">
    <source>
        <dbReference type="ARBA" id="ARBA00038592"/>
    </source>
</evidence>
<keyword evidence="8 10" id="KW-0464">Manganese</keyword>